<dbReference type="AlphaFoldDB" id="A0A645DDK5"/>
<protein>
    <submittedName>
        <fullName evidence="2">Uncharacterized protein</fullName>
    </submittedName>
</protein>
<comment type="caution">
    <text evidence="2">The sequence shown here is derived from an EMBL/GenBank/DDBJ whole genome shotgun (WGS) entry which is preliminary data.</text>
</comment>
<evidence type="ECO:0000313" key="2">
    <source>
        <dbReference type="EMBL" id="MPM86652.1"/>
    </source>
</evidence>
<feature type="transmembrane region" description="Helical" evidence="1">
    <location>
        <begin position="64"/>
        <end position="82"/>
    </location>
</feature>
<feature type="transmembrane region" description="Helical" evidence="1">
    <location>
        <begin position="94"/>
        <end position="110"/>
    </location>
</feature>
<name>A0A645DDK5_9ZZZZ</name>
<feature type="transmembrane region" description="Helical" evidence="1">
    <location>
        <begin position="150"/>
        <end position="172"/>
    </location>
</feature>
<keyword evidence="1" id="KW-1133">Transmembrane helix</keyword>
<reference evidence="2" key="1">
    <citation type="submission" date="2019-08" db="EMBL/GenBank/DDBJ databases">
        <authorList>
            <person name="Kucharzyk K."/>
            <person name="Murdoch R.W."/>
            <person name="Higgins S."/>
            <person name="Loffler F."/>
        </authorList>
    </citation>
    <scope>NUCLEOTIDE SEQUENCE</scope>
</reference>
<sequence>MLDASLKYSLKQTGWKYLASTNKSWFEKDVVYHFFVAEGISTNDDWFWRNNVNYASLKTARSNVYLPILLNLAVITLASFVLRNFPPLQSKSSDSYFVGALIAAFVVDLIQKYQDVQYQKDFLKAMEPQNYVKRYEKADWKKRKTKSSWYGLKGVSTMLMTVLITFLLRLFFEI</sequence>
<accession>A0A645DDK5</accession>
<dbReference type="EMBL" id="VSSQ01034635">
    <property type="protein sequence ID" value="MPM86652.1"/>
    <property type="molecule type" value="Genomic_DNA"/>
</dbReference>
<keyword evidence="1" id="KW-0812">Transmembrane</keyword>
<proteinExistence type="predicted"/>
<keyword evidence="1" id="KW-0472">Membrane</keyword>
<gene>
    <name evidence="2" type="ORF">SDC9_133742</name>
</gene>
<organism evidence="2">
    <name type="scientific">bioreactor metagenome</name>
    <dbReference type="NCBI Taxonomy" id="1076179"/>
    <lineage>
        <taxon>unclassified sequences</taxon>
        <taxon>metagenomes</taxon>
        <taxon>ecological metagenomes</taxon>
    </lineage>
</organism>
<evidence type="ECO:0000256" key="1">
    <source>
        <dbReference type="SAM" id="Phobius"/>
    </source>
</evidence>